<feature type="chain" id="PRO_5016137564" evidence="2">
    <location>
        <begin position="20"/>
        <end position="332"/>
    </location>
</feature>
<feature type="domain" description="BD-FAE-like" evidence="3">
    <location>
        <begin position="80"/>
        <end position="281"/>
    </location>
</feature>
<dbReference type="Proteomes" id="UP000249239">
    <property type="component" value="Unassembled WGS sequence"/>
</dbReference>
<evidence type="ECO:0000313" key="5">
    <source>
        <dbReference type="Proteomes" id="UP000249239"/>
    </source>
</evidence>
<dbReference type="Pfam" id="PF20434">
    <property type="entry name" value="BD-FAE"/>
    <property type="match status" value="1"/>
</dbReference>
<dbReference type="InterPro" id="IPR029058">
    <property type="entry name" value="AB_hydrolase_fold"/>
</dbReference>
<feature type="signal peptide" evidence="2">
    <location>
        <begin position="1"/>
        <end position="19"/>
    </location>
</feature>
<sequence length="332" mass="37668">MIRYLFSGIVWLFSLSVSAQHYRMHPDVPVDSSFTVANEYKKHIKKHPLIKVVDMGDTSGLMIHRNITYATLGERELHCDVFYPKTSVKKKRFPVVLIVHGGGWRSGDKEMDHPMAFELARRGYATICVEYRLSMEALYPAAIIDIKTALRWVRASADDFPFDTRRIAIQGTSAGGQMAALVGAINGYYPGFQSSIYRRYSDRVAAVVNIDGVLAFIHPESGEGKDTPGKPSAATLWFGKPVAQDTLTRMEASALTHVHKHSAPSIFINSSIPRFHGGRDDMIAKMKQWGIETRVYEHVDCMHTFWLFHPWFDETVNQIDSFLVETMKIRKR</sequence>
<evidence type="ECO:0000259" key="3">
    <source>
        <dbReference type="Pfam" id="PF20434"/>
    </source>
</evidence>
<evidence type="ECO:0000256" key="1">
    <source>
        <dbReference type="ARBA" id="ARBA00022801"/>
    </source>
</evidence>
<dbReference type="EMBL" id="QKZK01000007">
    <property type="protein sequence ID" value="PZX18183.1"/>
    <property type="molecule type" value="Genomic_DNA"/>
</dbReference>
<dbReference type="AlphaFoldDB" id="A0A2W7NFC9"/>
<keyword evidence="5" id="KW-1185">Reference proteome</keyword>
<dbReference type="Gene3D" id="3.40.50.1820">
    <property type="entry name" value="alpha/beta hydrolase"/>
    <property type="match status" value="1"/>
</dbReference>
<keyword evidence="2" id="KW-0732">Signal</keyword>
<dbReference type="InterPro" id="IPR050300">
    <property type="entry name" value="GDXG_lipolytic_enzyme"/>
</dbReference>
<reference evidence="4 5" key="1">
    <citation type="submission" date="2018-06" db="EMBL/GenBank/DDBJ databases">
        <title>Genomic Encyclopedia of Archaeal and Bacterial Type Strains, Phase II (KMG-II): from individual species to whole genera.</title>
        <authorList>
            <person name="Goeker M."/>
        </authorList>
    </citation>
    <scope>NUCLEOTIDE SEQUENCE [LARGE SCALE GENOMIC DNA]</scope>
    <source>
        <strain evidence="4 5">DSM 6779</strain>
    </source>
</reference>
<dbReference type="RefSeq" id="WP_111444918.1">
    <property type="nucleotide sequence ID" value="NZ_QKZK01000007.1"/>
</dbReference>
<dbReference type="PANTHER" id="PTHR48081:SF13">
    <property type="entry name" value="ALPHA_BETA HYDROLASE"/>
    <property type="match status" value="1"/>
</dbReference>
<dbReference type="SUPFAM" id="SSF53474">
    <property type="entry name" value="alpha/beta-Hydrolases"/>
    <property type="match status" value="1"/>
</dbReference>
<accession>A0A2W7NFC9</accession>
<gene>
    <name evidence="4" type="ORF">LX69_01223</name>
</gene>
<dbReference type="GO" id="GO:0016787">
    <property type="term" value="F:hydrolase activity"/>
    <property type="evidence" value="ECO:0007669"/>
    <property type="project" value="UniProtKB-KW"/>
</dbReference>
<keyword evidence="1" id="KW-0378">Hydrolase</keyword>
<evidence type="ECO:0000313" key="4">
    <source>
        <dbReference type="EMBL" id="PZX18183.1"/>
    </source>
</evidence>
<organism evidence="4 5">
    <name type="scientific">Breznakibacter xylanolyticus</name>
    <dbReference type="NCBI Taxonomy" id="990"/>
    <lineage>
        <taxon>Bacteria</taxon>
        <taxon>Pseudomonadati</taxon>
        <taxon>Bacteroidota</taxon>
        <taxon>Bacteroidia</taxon>
        <taxon>Marinilabiliales</taxon>
        <taxon>Marinilabiliaceae</taxon>
        <taxon>Breznakibacter</taxon>
    </lineage>
</organism>
<evidence type="ECO:0000256" key="2">
    <source>
        <dbReference type="SAM" id="SignalP"/>
    </source>
</evidence>
<name>A0A2W7NFC9_9BACT</name>
<dbReference type="InterPro" id="IPR049492">
    <property type="entry name" value="BD-FAE-like_dom"/>
</dbReference>
<dbReference type="OrthoDB" id="9777975at2"/>
<dbReference type="PANTHER" id="PTHR48081">
    <property type="entry name" value="AB HYDROLASE SUPERFAMILY PROTEIN C4A8.06C"/>
    <property type="match status" value="1"/>
</dbReference>
<comment type="caution">
    <text evidence="4">The sequence shown here is derived from an EMBL/GenBank/DDBJ whole genome shotgun (WGS) entry which is preliminary data.</text>
</comment>
<protein>
    <submittedName>
        <fullName evidence="4">Pectinesterase</fullName>
    </submittedName>
</protein>
<proteinExistence type="predicted"/>